<dbReference type="Pfam" id="PF01266">
    <property type="entry name" value="DAO"/>
    <property type="match status" value="1"/>
</dbReference>
<keyword evidence="5" id="KW-0560">Oxidoreductase</keyword>
<dbReference type="AlphaFoldDB" id="A0A3P8CDP5"/>
<dbReference type="InterPro" id="IPR005312">
    <property type="entry name" value="DUF1759"/>
</dbReference>
<accession>A0A3P8CDP5</accession>
<keyword evidence="3" id="KW-0285">Flavoprotein</keyword>
<evidence type="ECO:0000256" key="5">
    <source>
        <dbReference type="ARBA" id="ARBA00023002"/>
    </source>
</evidence>
<dbReference type="PANTHER" id="PTHR11530">
    <property type="entry name" value="D-AMINO ACID OXIDASE"/>
    <property type="match status" value="1"/>
</dbReference>
<evidence type="ECO:0000259" key="6">
    <source>
        <dbReference type="Pfam" id="PF01266"/>
    </source>
</evidence>
<dbReference type="InterPro" id="IPR006076">
    <property type="entry name" value="FAD-dep_OxRdtase"/>
</dbReference>
<gene>
    <name evidence="7" type="ORF">HPBE_LOCUS9948</name>
</gene>
<dbReference type="GO" id="GO:0019478">
    <property type="term" value="P:D-amino acid catabolic process"/>
    <property type="evidence" value="ECO:0007669"/>
    <property type="project" value="TreeGrafter"/>
</dbReference>
<dbReference type="InterPro" id="IPR023209">
    <property type="entry name" value="DAO"/>
</dbReference>
<dbReference type="WBParaSite" id="HPBE_0000994701-mRNA-1">
    <property type="protein sequence ID" value="HPBE_0000994701-mRNA-1"/>
    <property type="gene ID" value="HPBE_0000994701"/>
</dbReference>
<organism evidence="7">
    <name type="scientific">Heligmosomoides polygyrus</name>
    <name type="common">Parasitic roundworm</name>
    <dbReference type="NCBI Taxonomy" id="6339"/>
    <lineage>
        <taxon>Eukaryota</taxon>
        <taxon>Metazoa</taxon>
        <taxon>Ecdysozoa</taxon>
        <taxon>Nematoda</taxon>
        <taxon>Chromadorea</taxon>
        <taxon>Rhabditida</taxon>
        <taxon>Rhabditina</taxon>
        <taxon>Rhabditomorpha</taxon>
        <taxon>Strongyloidea</taxon>
        <taxon>Heligmosomidae</taxon>
        <taxon>Heligmosomoides</taxon>
    </lineage>
</organism>
<evidence type="ECO:0000256" key="1">
    <source>
        <dbReference type="ARBA" id="ARBA00001974"/>
    </source>
</evidence>
<dbReference type="EMBL" id="UZAH01026603">
    <property type="protein sequence ID" value="VDO83005.1"/>
    <property type="molecule type" value="Genomic_DNA"/>
</dbReference>
<proteinExistence type="inferred from homology"/>
<dbReference type="GO" id="GO:0071949">
    <property type="term" value="F:FAD binding"/>
    <property type="evidence" value="ECO:0007669"/>
    <property type="project" value="InterPro"/>
</dbReference>
<dbReference type="Proteomes" id="UP000050761">
    <property type="component" value="Unassembled WGS sequence"/>
</dbReference>
<dbReference type="Pfam" id="PF03564">
    <property type="entry name" value="DUF1759"/>
    <property type="match status" value="1"/>
</dbReference>
<dbReference type="GO" id="GO:0003884">
    <property type="term" value="F:D-amino-acid oxidase activity"/>
    <property type="evidence" value="ECO:0007669"/>
    <property type="project" value="InterPro"/>
</dbReference>
<evidence type="ECO:0000313" key="8">
    <source>
        <dbReference type="Proteomes" id="UP000050761"/>
    </source>
</evidence>
<dbReference type="Gene3D" id="3.30.9.10">
    <property type="entry name" value="D-Amino Acid Oxidase, subunit A, domain 2"/>
    <property type="match status" value="1"/>
</dbReference>
<name>A0A3P8CDP5_HELPZ</name>
<reference evidence="7 8" key="1">
    <citation type="submission" date="2018-11" db="EMBL/GenBank/DDBJ databases">
        <authorList>
            <consortium name="Pathogen Informatics"/>
        </authorList>
    </citation>
    <scope>NUCLEOTIDE SEQUENCE [LARGE SCALE GENOMIC DNA]</scope>
</reference>
<evidence type="ECO:0000313" key="7">
    <source>
        <dbReference type="EMBL" id="VDO83005.1"/>
    </source>
</evidence>
<reference evidence="9" key="2">
    <citation type="submission" date="2019-09" db="UniProtKB">
        <authorList>
            <consortium name="WormBaseParasite"/>
        </authorList>
    </citation>
    <scope>IDENTIFICATION</scope>
</reference>
<sequence length="476" mass="54344">MVIEITVFHDRPFEETLSRGVAGLFRIAKPTPLSRLYGNETFVHLAELWRTLGGSSGVQLLSGHILSEDIDLLHGQEQAYADIVYNFRFLDKRELKSQFLLKDDDDSSAIHYTAFTSEGATYCPWMKKQLMDSGVAFVQRKIETLDELADEGFPIVVNCAGMDGGRLAGDDNEMYPIRGILLKVDAPWQKHFLMRDFITFTIPTWEDRKDSMEVTKEETEELFNRYLQLQPSFKLKVHIQNVTILDHFVGLRPGRTVVRVEAESRHSKRGTTYKAVHNYGHGGTGFTICWGTALHASALVFDLPVDRYEEAKAATPVLKTSLDKEFHSEVPPKARLARNLDSGRDLATQRRRLRAARISLEANIRCQDMLIALEQRMDELHEMNQYSPASTVIPETPLAPISIPKFSGRIWEWESFWDAFKHAVHSKKMDNHYKMIYLLNALEGDAKDSVQQYEISSHTYSLVSRIYTRSTATGKH</sequence>
<evidence type="ECO:0000256" key="2">
    <source>
        <dbReference type="ARBA" id="ARBA00006730"/>
    </source>
</evidence>
<keyword evidence="4" id="KW-0274">FAD</keyword>
<protein>
    <submittedName>
        <fullName evidence="9">DAO domain-containing protein</fullName>
    </submittedName>
</protein>
<keyword evidence="8" id="KW-1185">Reference proteome</keyword>
<dbReference type="GO" id="GO:0005737">
    <property type="term" value="C:cytoplasm"/>
    <property type="evidence" value="ECO:0007669"/>
    <property type="project" value="TreeGrafter"/>
</dbReference>
<feature type="domain" description="FAD dependent oxidoreductase" evidence="6">
    <location>
        <begin position="35"/>
        <end position="297"/>
    </location>
</feature>
<dbReference type="OrthoDB" id="2015447at2759"/>
<evidence type="ECO:0000256" key="4">
    <source>
        <dbReference type="ARBA" id="ARBA00022827"/>
    </source>
</evidence>
<evidence type="ECO:0000313" key="9">
    <source>
        <dbReference type="WBParaSite" id="HPBE_0000994701-mRNA-1"/>
    </source>
</evidence>
<dbReference type="PANTHER" id="PTHR11530:SF6">
    <property type="entry name" value="D-ASPARTATE OXIDASE 3"/>
    <property type="match status" value="1"/>
</dbReference>
<dbReference type="SUPFAM" id="SSF51971">
    <property type="entry name" value="Nucleotide-binding domain"/>
    <property type="match status" value="1"/>
</dbReference>
<comment type="cofactor">
    <cofactor evidence="1">
        <name>FAD</name>
        <dbReference type="ChEBI" id="CHEBI:57692"/>
    </cofactor>
</comment>
<dbReference type="Gene3D" id="3.40.50.720">
    <property type="entry name" value="NAD(P)-binding Rossmann-like Domain"/>
    <property type="match status" value="1"/>
</dbReference>
<evidence type="ECO:0000256" key="3">
    <source>
        <dbReference type="ARBA" id="ARBA00022630"/>
    </source>
</evidence>
<comment type="similarity">
    <text evidence="2">Belongs to the DAMOX/DASOX family.</text>
</comment>